<evidence type="ECO:0000256" key="10">
    <source>
        <dbReference type="ARBA" id="ARBA00023004"/>
    </source>
</evidence>
<feature type="domain" description="Cytochrome c" evidence="17">
    <location>
        <begin position="215"/>
        <end position="372"/>
    </location>
</feature>
<dbReference type="AlphaFoldDB" id="A0A7X7LVV6"/>
<comment type="cofactor">
    <cofactor evidence="13">
        <name>heme</name>
        <dbReference type="ChEBI" id="CHEBI:30413"/>
    </cofactor>
    <text evidence="13">Binds 2 heme groups.</text>
</comment>
<dbReference type="GO" id="GO:0009055">
    <property type="term" value="F:electron transfer activity"/>
    <property type="evidence" value="ECO:0007669"/>
    <property type="project" value="InterPro"/>
</dbReference>
<feature type="binding site" description="covalent" evidence="13">
    <location>
        <position position="82"/>
    </location>
    <ligand>
        <name>heme c</name>
        <dbReference type="ChEBI" id="CHEBI:61717"/>
        <label>1</label>
    </ligand>
</feature>
<feature type="binding site" description="covalent" evidence="13">
    <location>
        <position position="230"/>
    </location>
    <ligand>
        <name>heme c</name>
        <dbReference type="ChEBI" id="CHEBI:61717"/>
        <label>2</label>
    </ligand>
</feature>
<keyword evidence="18" id="KW-0575">Peroxidase</keyword>
<keyword evidence="9" id="KW-0560">Oxidoreductase</keyword>
<dbReference type="EMBL" id="JAAYYV010000140">
    <property type="protein sequence ID" value="NLF53841.1"/>
    <property type="molecule type" value="Genomic_DNA"/>
</dbReference>
<evidence type="ECO:0000256" key="7">
    <source>
        <dbReference type="ARBA" id="ARBA00022764"/>
    </source>
</evidence>
<evidence type="ECO:0000256" key="9">
    <source>
        <dbReference type="ARBA" id="ARBA00023002"/>
    </source>
</evidence>
<dbReference type="Proteomes" id="UP000536534">
    <property type="component" value="Unassembled WGS sequence"/>
</dbReference>
<keyword evidence="8" id="KW-0249">Electron transport</keyword>
<dbReference type="FunFam" id="1.10.760.10:FF:000019">
    <property type="entry name" value="Di-heme cytochrome C peroxidase"/>
    <property type="match status" value="1"/>
</dbReference>
<keyword evidence="4 13" id="KW-0349">Heme</keyword>
<evidence type="ECO:0000256" key="14">
    <source>
        <dbReference type="PIRSR" id="PIRSR000294-2"/>
    </source>
</evidence>
<dbReference type="GO" id="GO:0020037">
    <property type="term" value="F:heme binding"/>
    <property type="evidence" value="ECO:0007669"/>
    <property type="project" value="InterPro"/>
</dbReference>
<evidence type="ECO:0000256" key="6">
    <source>
        <dbReference type="ARBA" id="ARBA00022729"/>
    </source>
</evidence>
<evidence type="ECO:0000256" key="4">
    <source>
        <dbReference type="ARBA" id="ARBA00022617"/>
    </source>
</evidence>
<dbReference type="InterPro" id="IPR026259">
    <property type="entry name" value="MauG/Cytc_peroxidase"/>
</dbReference>
<feature type="region of interest" description="Disordered" evidence="15">
    <location>
        <begin position="376"/>
        <end position="395"/>
    </location>
</feature>
<evidence type="ECO:0000256" key="1">
    <source>
        <dbReference type="ARBA" id="ARBA00004418"/>
    </source>
</evidence>
<dbReference type="GO" id="GO:0042597">
    <property type="term" value="C:periplasmic space"/>
    <property type="evidence" value="ECO:0007669"/>
    <property type="project" value="UniProtKB-SubCell"/>
</dbReference>
<proteinExistence type="predicted"/>
<dbReference type="PROSITE" id="PS51007">
    <property type="entry name" value="CYTC"/>
    <property type="match status" value="1"/>
</dbReference>
<dbReference type="PANTHER" id="PTHR30600">
    <property type="entry name" value="CYTOCHROME C PEROXIDASE-RELATED"/>
    <property type="match status" value="1"/>
</dbReference>
<evidence type="ECO:0000256" key="3">
    <source>
        <dbReference type="ARBA" id="ARBA00022448"/>
    </source>
</evidence>
<keyword evidence="6 16" id="KW-0732">Signal</keyword>
<evidence type="ECO:0000256" key="13">
    <source>
        <dbReference type="PIRSR" id="PIRSR000294-1"/>
    </source>
</evidence>
<protein>
    <recommendedName>
        <fullName evidence="12">Methylamine utilization protein MauG</fullName>
    </recommendedName>
</protein>
<dbReference type="InterPro" id="IPR051395">
    <property type="entry name" value="Cytochrome_c_Peroxidase/MauG"/>
</dbReference>
<keyword evidence="3" id="KW-0813">Transport</keyword>
<feature type="signal peptide" evidence="16">
    <location>
        <begin position="1"/>
        <end position="29"/>
    </location>
</feature>
<dbReference type="GO" id="GO:0004130">
    <property type="term" value="F:cytochrome-c peroxidase activity"/>
    <property type="evidence" value="ECO:0007669"/>
    <property type="project" value="TreeGrafter"/>
</dbReference>
<name>A0A7X7LVV6_9RHOO</name>
<evidence type="ECO:0000256" key="8">
    <source>
        <dbReference type="ARBA" id="ARBA00022982"/>
    </source>
</evidence>
<dbReference type="Gene3D" id="1.10.760.10">
    <property type="entry name" value="Cytochrome c-like domain"/>
    <property type="match status" value="2"/>
</dbReference>
<keyword evidence="7" id="KW-0574">Periplasm</keyword>
<comment type="subcellular location">
    <subcellularLocation>
        <location evidence="1">Periplasm</location>
    </subcellularLocation>
</comment>
<feature type="binding site" description="covalent" evidence="13">
    <location>
        <position position="233"/>
    </location>
    <ligand>
        <name>heme c</name>
        <dbReference type="ChEBI" id="CHEBI:61717"/>
        <label>2</label>
    </ligand>
</feature>
<dbReference type="Pfam" id="PF03150">
    <property type="entry name" value="CCP_MauG"/>
    <property type="match status" value="1"/>
</dbReference>
<evidence type="ECO:0000256" key="12">
    <source>
        <dbReference type="ARBA" id="ARBA00073576"/>
    </source>
</evidence>
<evidence type="ECO:0000313" key="19">
    <source>
        <dbReference type="Proteomes" id="UP000536534"/>
    </source>
</evidence>
<dbReference type="PIRSF" id="PIRSF000294">
    <property type="entry name" value="Cytochrome-c_peroxidase"/>
    <property type="match status" value="1"/>
</dbReference>
<evidence type="ECO:0000256" key="2">
    <source>
        <dbReference type="ARBA" id="ARBA00004856"/>
    </source>
</evidence>
<comment type="caution">
    <text evidence="18">The sequence shown here is derived from an EMBL/GenBank/DDBJ whole genome shotgun (WGS) entry which is preliminary data.</text>
</comment>
<comment type="pathway">
    <text evidence="2">One-carbon metabolism; methylamine degradation.</text>
</comment>
<dbReference type="InterPro" id="IPR036909">
    <property type="entry name" value="Cyt_c-like_dom_sf"/>
</dbReference>
<comment type="function">
    <text evidence="11">Involved in methylamine metabolism. Essential for the maturation of the beta subunit of MADH, presumably via a step in the biosynthesis of tryptophan tryptophylquinone (TTQ), the cofactor of MADH.</text>
</comment>
<evidence type="ECO:0000256" key="16">
    <source>
        <dbReference type="SAM" id="SignalP"/>
    </source>
</evidence>
<sequence>MTSRRCCWSRRIGNWALLAATLAAVPAWGGGPQTEAPLAIDAPLGLPAVPFPPHNPPTAAKVELGRKLFFDRRLSFNGAMSCAMCHMPEQGFTSNELRTPVGSEGASVRRNAPTLLNVAYHPRLFHDGRDGALETQVWGPLLAPDEMANPSLGHVLDRLRALPDYAGLFETAFAGRGASADRVGEALASYQRTLVSGDSRFDRYRYGNANDALDSEERLGLAIFTGKGRCASCHLIGERAALFSDFRYHNTGIGWLRGKARPEVEFELAPGISATMSAATVRSIGAVPRSDLGRFEITLDPQDRWAYKTPMLRDVAATSPYMHDGSLPTLAAVVEYYDRGGAGAPDQSPLIAPLQLSAEEKAALVAFLKTLGGRNAHRQGRDKPGIAVAVPSSSM</sequence>
<keyword evidence="5 14" id="KW-0479">Metal-binding</keyword>
<evidence type="ECO:0000256" key="5">
    <source>
        <dbReference type="ARBA" id="ARBA00022723"/>
    </source>
</evidence>
<accession>A0A7X7LVV6</accession>
<dbReference type="InterPro" id="IPR004852">
    <property type="entry name" value="Di-haem_cyt_c_peroxidsae"/>
</dbReference>
<feature type="binding site" description="axial binding residue" evidence="14">
    <location>
        <position position="234"/>
    </location>
    <ligand>
        <name>heme c</name>
        <dbReference type="ChEBI" id="CHEBI:61717"/>
        <label>2</label>
    </ligand>
    <ligandPart>
        <name>Fe</name>
        <dbReference type="ChEBI" id="CHEBI:18248"/>
    </ligandPart>
</feature>
<gene>
    <name evidence="18" type="ORF">GX576_05495</name>
</gene>
<feature type="binding site" description="axial binding residue" evidence="14">
    <location>
        <position position="86"/>
    </location>
    <ligand>
        <name>heme c</name>
        <dbReference type="ChEBI" id="CHEBI:61717"/>
        <label>1</label>
    </ligand>
    <ligandPart>
        <name>Fe</name>
        <dbReference type="ChEBI" id="CHEBI:18248"/>
    </ligandPart>
</feature>
<reference evidence="18 19" key="1">
    <citation type="journal article" date="2020" name="Biotechnol. Biofuels">
        <title>New insights from the biogas microbiome by comprehensive genome-resolved metagenomics of nearly 1600 species originating from multiple anaerobic digesters.</title>
        <authorList>
            <person name="Campanaro S."/>
            <person name="Treu L."/>
            <person name="Rodriguez-R L.M."/>
            <person name="Kovalovszki A."/>
            <person name="Ziels R.M."/>
            <person name="Maus I."/>
            <person name="Zhu X."/>
            <person name="Kougias P.G."/>
            <person name="Basile A."/>
            <person name="Luo G."/>
            <person name="Schluter A."/>
            <person name="Konstantinidis K.T."/>
            <person name="Angelidaki I."/>
        </authorList>
    </citation>
    <scope>NUCLEOTIDE SEQUENCE [LARGE SCALE GENOMIC DNA]</scope>
    <source>
        <strain evidence="18">AS06rmzACSIP_256</strain>
    </source>
</reference>
<dbReference type="InterPro" id="IPR009056">
    <property type="entry name" value="Cyt_c-like_dom"/>
</dbReference>
<feature type="chain" id="PRO_5030771349" description="Methylamine utilization protein MauG" evidence="16">
    <location>
        <begin position="30"/>
        <end position="395"/>
    </location>
</feature>
<dbReference type="PANTHER" id="PTHR30600:SF10">
    <property type="entry name" value="BLL6722 PROTEIN"/>
    <property type="match status" value="1"/>
</dbReference>
<evidence type="ECO:0000256" key="11">
    <source>
        <dbReference type="ARBA" id="ARBA00058991"/>
    </source>
</evidence>
<evidence type="ECO:0000256" key="15">
    <source>
        <dbReference type="SAM" id="MobiDB-lite"/>
    </source>
</evidence>
<evidence type="ECO:0000259" key="17">
    <source>
        <dbReference type="PROSITE" id="PS51007"/>
    </source>
</evidence>
<evidence type="ECO:0000313" key="18">
    <source>
        <dbReference type="EMBL" id="NLF53841.1"/>
    </source>
</evidence>
<dbReference type="GO" id="GO:0046872">
    <property type="term" value="F:metal ion binding"/>
    <property type="evidence" value="ECO:0007669"/>
    <property type="project" value="UniProtKB-KW"/>
</dbReference>
<organism evidence="18 19">
    <name type="scientific">Thauera phenolivorans</name>
    <dbReference type="NCBI Taxonomy" id="1792543"/>
    <lineage>
        <taxon>Bacteria</taxon>
        <taxon>Pseudomonadati</taxon>
        <taxon>Pseudomonadota</taxon>
        <taxon>Betaproteobacteria</taxon>
        <taxon>Rhodocyclales</taxon>
        <taxon>Zoogloeaceae</taxon>
        <taxon>Thauera</taxon>
    </lineage>
</organism>
<feature type="binding site" description="covalent" evidence="13">
    <location>
        <position position="85"/>
    </location>
    <ligand>
        <name>heme c</name>
        <dbReference type="ChEBI" id="CHEBI:61717"/>
        <label>1</label>
    </ligand>
</feature>
<dbReference type="Pfam" id="PF21419">
    <property type="entry name" value="RoxA-like_Cyt-c"/>
    <property type="match status" value="1"/>
</dbReference>
<dbReference type="SUPFAM" id="SSF46626">
    <property type="entry name" value="Cytochrome c"/>
    <property type="match status" value="2"/>
</dbReference>
<comment type="PTM">
    <text evidence="13">Binds 2 heme groups per subunit.</text>
</comment>
<keyword evidence="10 14" id="KW-0408">Iron</keyword>